<dbReference type="PANTHER" id="PTHR34697:SF2">
    <property type="entry name" value="PHOSPHATIDYLGLYCEROL LYSYLTRANSFERASE"/>
    <property type="match status" value="1"/>
</dbReference>
<feature type="transmembrane region" description="Helical" evidence="14">
    <location>
        <begin position="200"/>
        <end position="225"/>
    </location>
</feature>
<feature type="transmembrane region" description="Helical" evidence="14">
    <location>
        <begin position="159"/>
        <end position="180"/>
    </location>
</feature>
<keyword evidence="5" id="KW-1003">Cell membrane</keyword>
<evidence type="ECO:0000256" key="4">
    <source>
        <dbReference type="ARBA" id="ARBA00021546"/>
    </source>
</evidence>
<protein>
    <recommendedName>
        <fullName evidence="4">Phosphatidylglycerol lysyltransferase</fullName>
        <ecNumber evidence="3">2.3.2.3</ecNumber>
    </recommendedName>
    <alternativeName>
        <fullName evidence="12">Lysylphosphatidylglycerol synthase</fullName>
    </alternativeName>
</protein>
<dbReference type="GO" id="GO:0050071">
    <property type="term" value="F:phosphatidylglycerol lysyltransferase activity"/>
    <property type="evidence" value="ECO:0007669"/>
    <property type="project" value="UniProtKB-EC"/>
</dbReference>
<keyword evidence="6" id="KW-0808">Transferase</keyword>
<evidence type="ECO:0000256" key="5">
    <source>
        <dbReference type="ARBA" id="ARBA00022475"/>
    </source>
</evidence>
<comment type="caution">
    <text evidence="16">The sequence shown here is derived from an EMBL/GenBank/DDBJ whole genome shotgun (WGS) entry which is preliminary data.</text>
</comment>
<dbReference type="Proteomes" id="UP000216101">
    <property type="component" value="Unassembled WGS sequence"/>
</dbReference>
<dbReference type="RefSeq" id="WP_094983865.1">
    <property type="nucleotide sequence ID" value="NZ_NHNI01000001.1"/>
</dbReference>
<accession>A0A266Q9T2</accession>
<feature type="transmembrane region" description="Helical" evidence="14">
    <location>
        <begin position="374"/>
        <end position="397"/>
    </location>
</feature>
<reference evidence="17" key="1">
    <citation type="submission" date="2017-05" db="EMBL/GenBank/DDBJ databases">
        <authorList>
            <person name="Barney B.M."/>
        </authorList>
    </citation>
    <scope>NUCLEOTIDE SEQUENCE [LARGE SCALE GENOMIC DNA]</scope>
    <source>
        <strain evidence="17">PSBB022</strain>
    </source>
</reference>
<evidence type="ECO:0000256" key="1">
    <source>
        <dbReference type="ARBA" id="ARBA00004651"/>
    </source>
</evidence>
<comment type="catalytic activity">
    <reaction evidence="13">
        <text>L-lysyl-tRNA(Lys) + a 1,2-diacyl-sn-glycero-3-phospho-(1'-sn-glycerol) = a 1,2-diacyl-sn-glycero-3-phospho-1'-(3'-O-L-lysyl)-sn-glycerol + tRNA(Lys)</text>
        <dbReference type="Rhea" id="RHEA:10668"/>
        <dbReference type="Rhea" id="RHEA-COMP:9696"/>
        <dbReference type="Rhea" id="RHEA-COMP:9697"/>
        <dbReference type="ChEBI" id="CHEBI:64716"/>
        <dbReference type="ChEBI" id="CHEBI:75792"/>
        <dbReference type="ChEBI" id="CHEBI:78442"/>
        <dbReference type="ChEBI" id="CHEBI:78529"/>
        <dbReference type="EC" id="2.3.2.3"/>
    </reaction>
</comment>
<dbReference type="GO" id="GO:0006629">
    <property type="term" value="P:lipid metabolic process"/>
    <property type="evidence" value="ECO:0007669"/>
    <property type="project" value="UniProtKB-KW"/>
</dbReference>
<dbReference type="GO" id="GO:0055091">
    <property type="term" value="P:phospholipid homeostasis"/>
    <property type="evidence" value="ECO:0007669"/>
    <property type="project" value="TreeGrafter"/>
</dbReference>
<dbReference type="GO" id="GO:0046677">
    <property type="term" value="P:response to antibiotic"/>
    <property type="evidence" value="ECO:0007669"/>
    <property type="project" value="UniProtKB-KW"/>
</dbReference>
<comment type="subcellular location">
    <subcellularLocation>
        <location evidence="1">Cell membrane</location>
        <topology evidence="1">Multi-pass membrane protein</topology>
    </subcellularLocation>
</comment>
<keyword evidence="17" id="KW-1185">Reference proteome</keyword>
<dbReference type="EC" id="2.3.2.3" evidence="3"/>
<dbReference type="InterPro" id="IPR016181">
    <property type="entry name" value="Acyl_CoA_acyltransferase"/>
</dbReference>
<feature type="transmembrane region" description="Helical" evidence="14">
    <location>
        <begin position="428"/>
        <end position="446"/>
    </location>
</feature>
<feature type="transmembrane region" description="Helical" evidence="14">
    <location>
        <begin position="335"/>
        <end position="354"/>
    </location>
</feature>
<feature type="transmembrane region" description="Helical" evidence="14">
    <location>
        <begin position="458"/>
        <end position="479"/>
    </location>
</feature>
<comment type="similarity">
    <text evidence="2">Belongs to the LPG synthase family.</text>
</comment>
<gene>
    <name evidence="16" type="ORF">CBP51_03510</name>
</gene>
<evidence type="ECO:0000256" key="13">
    <source>
        <dbReference type="ARBA" id="ARBA00047540"/>
    </source>
</evidence>
<dbReference type="EMBL" id="NHNI01000001">
    <property type="protein sequence ID" value="OZY86109.1"/>
    <property type="molecule type" value="Genomic_DNA"/>
</dbReference>
<dbReference type="InterPro" id="IPR022791">
    <property type="entry name" value="L-PG_synthase/AglD"/>
</dbReference>
<proteinExistence type="inferred from homology"/>
<evidence type="ECO:0000256" key="7">
    <source>
        <dbReference type="ARBA" id="ARBA00022692"/>
    </source>
</evidence>
<evidence type="ECO:0000259" key="15">
    <source>
        <dbReference type="Pfam" id="PF09924"/>
    </source>
</evidence>
<evidence type="ECO:0000256" key="6">
    <source>
        <dbReference type="ARBA" id="ARBA00022679"/>
    </source>
</evidence>
<feature type="transmembrane region" description="Helical" evidence="14">
    <location>
        <begin position="122"/>
        <end position="147"/>
    </location>
</feature>
<feature type="transmembrane region" description="Helical" evidence="14">
    <location>
        <begin position="7"/>
        <end position="24"/>
    </location>
</feature>
<dbReference type="SUPFAM" id="SSF55729">
    <property type="entry name" value="Acyl-CoA N-acyltransferases (Nat)"/>
    <property type="match status" value="1"/>
</dbReference>
<name>A0A266Q9T2_9GAMM</name>
<evidence type="ECO:0000256" key="2">
    <source>
        <dbReference type="ARBA" id="ARBA00008627"/>
    </source>
</evidence>
<dbReference type="STRING" id="1209072.GCA_000766945_03384"/>
<evidence type="ECO:0000313" key="17">
    <source>
        <dbReference type="Proteomes" id="UP000216101"/>
    </source>
</evidence>
<evidence type="ECO:0000256" key="14">
    <source>
        <dbReference type="SAM" id="Phobius"/>
    </source>
</evidence>
<feature type="transmembrane region" description="Helical" evidence="14">
    <location>
        <begin position="404"/>
        <end position="422"/>
    </location>
</feature>
<dbReference type="PANTHER" id="PTHR34697">
    <property type="entry name" value="PHOSPHATIDYLGLYCEROL LYSYLTRANSFERASE"/>
    <property type="match status" value="1"/>
</dbReference>
<evidence type="ECO:0000256" key="12">
    <source>
        <dbReference type="ARBA" id="ARBA00031899"/>
    </source>
</evidence>
<dbReference type="AlphaFoldDB" id="A0A266Q9T2"/>
<feature type="transmembrane region" description="Helical" evidence="14">
    <location>
        <begin position="84"/>
        <end position="102"/>
    </location>
</feature>
<dbReference type="InterPro" id="IPR051211">
    <property type="entry name" value="PG_lysyltransferase"/>
</dbReference>
<keyword evidence="11" id="KW-0046">Antibiotic resistance</keyword>
<keyword evidence="8 14" id="KW-1133">Transmembrane helix</keyword>
<dbReference type="Pfam" id="PF09924">
    <property type="entry name" value="LPG_synthase_C"/>
    <property type="match status" value="1"/>
</dbReference>
<evidence type="ECO:0000256" key="3">
    <source>
        <dbReference type="ARBA" id="ARBA00012014"/>
    </source>
</evidence>
<sequence>MKLSRTLINGISLLAAMAAFYMVWREITTYQVTWATVGEIVADFSSSSLLLAFAATIMGYLVLATYDLLAIHHLQYKIAWHKTLLASFLGFAISNNAGHAIITGGAVRFRFYSSWGLDTAAIGKIIIFSSAAYLLGAATLLCAAYFFAPQEELHNPQLLGGHLSWLIGSVALLLAIYWLLILSGRHQLRWKKINISLPPAPISALQTIAGICDLVFAGLVLYCLLQPATQMHFMWFFTLYILAQLTGLFSQVPGGIGIFESAFLFLVGDNYNHQIILIALLTYRLMYFLLPLVIALLIFLFTQRKTFMHHWQTLPGMIQLQNTVKTLSIFLHKRLPLLLSLLTLGAGSILLFSGSTPDLPERLHTLRHIINLPLIEASHLLGSVIGVFLLILARAILLRINAAYPLTLLLLAAGIVLSLTKGLDYEEALFLTVLFLLFIPCKPYFYRKSNLGAHLLTPGWIALIISIIIFSIVIGFMAYKEVNYAHELWWQFEQDANASRFLRATLLISIIACGTLLHYLLSRGQYKPQLPSPEEITEAYAIINTQKNTEHYISLSADKYLFWSENRDSFIAYITTPKYWIALNDPCGNKSTFKSLAKAFRSRADLHGAKPVFYRITTEHLPLYVDLGLNLVKLGEEAHVDLSNFTLKGNAWTSFRNTINKINKEGFTFRIIPAAACADHLAALQQVSDQWLAHKKTREKGFSLGFFDKHYLSLFDIAVVEKNDEIVAFANVLHGDLPNEVSIDLMRYGDKAPKGAMDFLLTNIILWAKEHHYYTFNLGMAPLAGLDDDELAPFWQRLGSSVFRLGNEFYDFQGLHHYKEKFRPQWNPVYLALPRGGHLAPVIFTITNAISGGVKGSFSK</sequence>
<evidence type="ECO:0000256" key="11">
    <source>
        <dbReference type="ARBA" id="ARBA00023251"/>
    </source>
</evidence>
<dbReference type="NCBIfam" id="NF033480">
    <property type="entry name" value="bifunc_MprF"/>
    <property type="match status" value="1"/>
</dbReference>
<feature type="transmembrane region" description="Helical" evidence="14">
    <location>
        <begin position="275"/>
        <end position="301"/>
    </location>
</feature>
<feature type="transmembrane region" description="Helical" evidence="14">
    <location>
        <begin position="44"/>
        <end position="63"/>
    </location>
</feature>
<evidence type="ECO:0000313" key="16">
    <source>
        <dbReference type="EMBL" id="OZY86109.1"/>
    </source>
</evidence>
<keyword evidence="10 14" id="KW-0472">Membrane</keyword>
<organism evidence="16 17">
    <name type="scientific">Cellvibrio mixtus</name>
    <dbReference type="NCBI Taxonomy" id="39650"/>
    <lineage>
        <taxon>Bacteria</taxon>
        <taxon>Pseudomonadati</taxon>
        <taxon>Pseudomonadota</taxon>
        <taxon>Gammaproteobacteria</taxon>
        <taxon>Cellvibrionales</taxon>
        <taxon>Cellvibrionaceae</taxon>
        <taxon>Cellvibrio</taxon>
    </lineage>
</organism>
<feature type="domain" description="Phosphatidylglycerol lysyltransferase C-terminal" evidence="15">
    <location>
        <begin position="548"/>
        <end position="832"/>
    </location>
</feature>
<evidence type="ECO:0000256" key="10">
    <source>
        <dbReference type="ARBA" id="ARBA00023136"/>
    </source>
</evidence>
<feature type="transmembrane region" description="Helical" evidence="14">
    <location>
        <begin position="501"/>
        <end position="521"/>
    </location>
</feature>
<evidence type="ECO:0000256" key="9">
    <source>
        <dbReference type="ARBA" id="ARBA00023098"/>
    </source>
</evidence>
<dbReference type="Gene3D" id="3.40.630.30">
    <property type="match status" value="1"/>
</dbReference>
<keyword evidence="7 14" id="KW-0812">Transmembrane</keyword>
<evidence type="ECO:0000256" key="8">
    <source>
        <dbReference type="ARBA" id="ARBA00022989"/>
    </source>
</evidence>
<keyword evidence="9" id="KW-0443">Lipid metabolism</keyword>
<dbReference type="Pfam" id="PF03706">
    <property type="entry name" value="LPG_synthase_TM"/>
    <property type="match status" value="1"/>
</dbReference>
<dbReference type="GO" id="GO:0005886">
    <property type="term" value="C:plasma membrane"/>
    <property type="evidence" value="ECO:0007669"/>
    <property type="project" value="UniProtKB-SubCell"/>
</dbReference>
<dbReference type="InterPro" id="IPR024320">
    <property type="entry name" value="LPG_synthase_C"/>
</dbReference>
<feature type="transmembrane region" description="Helical" evidence="14">
    <location>
        <begin position="237"/>
        <end position="263"/>
    </location>
</feature>